<evidence type="ECO:0000256" key="5">
    <source>
        <dbReference type="SAM" id="Coils"/>
    </source>
</evidence>
<dbReference type="PROSITE" id="PS50088">
    <property type="entry name" value="ANK_REPEAT"/>
    <property type="match status" value="3"/>
</dbReference>
<evidence type="ECO:0000256" key="6">
    <source>
        <dbReference type="SAM" id="MobiDB-lite"/>
    </source>
</evidence>
<evidence type="ECO:0008006" key="9">
    <source>
        <dbReference type="Google" id="ProtNLM"/>
    </source>
</evidence>
<dbReference type="EMBL" id="JAIPUX010005289">
    <property type="protein sequence ID" value="KAH0618550.1"/>
    <property type="molecule type" value="Genomic_DNA"/>
</dbReference>
<dbReference type="PANTHER" id="PTHR24168">
    <property type="entry name" value="KN MOTIF AND ANKYRIN REPEAT DOMAIN-CONTAINING"/>
    <property type="match status" value="1"/>
</dbReference>
<evidence type="ECO:0000256" key="1">
    <source>
        <dbReference type="ARBA" id="ARBA00022737"/>
    </source>
</evidence>
<feature type="region of interest" description="Disordered" evidence="6">
    <location>
        <begin position="158"/>
        <end position="177"/>
    </location>
</feature>
<feature type="region of interest" description="Disordered" evidence="6">
    <location>
        <begin position="1"/>
        <end position="37"/>
    </location>
</feature>
<feature type="repeat" description="ANK" evidence="4">
    <location>
        <begin position="928"/>
        <end position="953"/>
    </location>
</feature>
<dbReference type="Pfam" id="PF12075">
    <property type="entry name" value="KN_motif"/>
    <property type="match status" value="1"/>
</dbReference>
<evidence type="ECO:0000313" key="7">
    <source>
        <dbReference type="EMBL" id="KAH0618550.1"/>
    </source>
</evidence>
<dbReference type="SMART" id="SM00248">
    <property type="entry name" value="ANK"/>
    <property type="match status" value="4"/>
</dbReference>
<evidence type="ECO:0000256" key="2">
    <source>
        <dbReference type="ARBA" id="ARBA00023043"/>
    </source>
</evidence>
<feature type="compositionally biased region" description="Polar residues" evidence="6">
    <location>
        <begin position="15"/>
        <end position="31"/>
    </location>
</feature>
<protein>
    <recommendedName>
        <fullName evidence="9">KN motif and ankyrin repeat domain-containing protein 4</fullName>
    </recommendedName>
</protein>
<dbReference type="PANTHER" id="PTHR24168:SF24">
    <property type="entry name" value="KN MOTIF AND ANKYRIN REPEAT DOMAIN-CONTAINING PROTEIN 4"/>
    <property type="match status" value="1"/>
</dbReference>
<sequence length="1094" mass="121456">MLDRHFSLRGVQITGLGNPSTEESRGQSQQAEPDAMDCSASSALEMMMCTLSAQEGFSPIMNRDDWTSKTEDKDPPPSPYSVETPYGFHLDLDFLKYVDDIEKGNTIKRIPIHRKTKYPKFSTLPRNFSLPENGSRAYSSSQNKSFLKQRKASLGVDESTLPVTPTDPSPYSGIPNEPSYRRKALLIEAIRQDPVKLEEETGNCRGRPQLLRASSMPATLPLSQNSEEETQLTFLPSSDVKGSEINCSPAQESLEFESFKETSLTASEGPWNVKQKISKMVLGNEREKAHLVLDQKQAAKERMQPSASWEGQLSVSQELLMVAESGEEECDVAEMNTCLPPVQSGSTSSMALAYSLENQIHEEIELNICETVPEVLEDHEVTSAGTSQIEDTVNLEPFPSEEPSKIIALKQHIAILEEQLNNKTEELEQIRVVLKQQDKEIKAKEKSIQMLTSSKAQLEEKLCWESTQEIRSSTQARNILQYHDAAVNTELIHEKVAKEAYDKGINVSITVPMESAGCDVYEVDNKNLEVKEIDRKLFHVSHKMPSIPVCVQEKDSPSFQRQIEMDQGNNDYSTLELSYRELKIDEHIENDNCQKETYIDASSKESSSAVGTTDSKAERNQRFFQGDYNQEESNREPKDSPADPSVGQYVKKIQDLLQEQWMCLENGYPELASAIKQPASKLSSIQNQLVNSLNLLLSAYSTPTPRDNKNSNTQYQQLEISPSTSLKSIMKKKDTGYHAGGNGTKKNLQFVGVNGGKTDVSDLGIGIHLEFYETTSSEDSSCEETSSEGNSDSETDRKYGNEEHRWGDDGNEDGERVPGTSQCARQEDTDAEDLGGTPRGSMQPHKAERYKPSADFLKGCQILSKHLPEIRNTKDKLLRHVLSTICQEWFRISSRKSSSPEIVAAYLQDVEAIHPQLQNIIVNLADGNGNTALHYSVSHSNFQIVKLLLETGVCDVDHQNKAGYTAVMITPLASAETDEEMEVVTKLLREGNVNIRASQGGQTALILGVSHDREDMVKALLSCGADINLQDDAGLSPLMVASQYGNMEIVKLLLDHPACDTALTDTAGNSALSMALKSAHVEIAEILQSHKQHS</sequence>
<proteinExistence type="predicted"/>
<dbReference type="SUPFAM" id="SSF48403">
    <property type="entry name" value="Ankyrin repeat"/>
    <property type="match status" value="1"/>
</dbReference>
<dbReference type="PRINTS" id="PR01415">
    <property type="entry name" value="ANKYRIN"/>
</dbReference>
<dbReference type="PROSITE" id="PS50297">
    <property type="entry name" value="ANK_REP_REGION"/>
    <property type="match status" value="3"/>
</dbReference>
<evidence type="ECO:0000256" key="3">
    <source>
        <dbReference type="ARBA" id="ARBA00023054"/>
    </source>
</evidence>
<keyword evidence="3 5" id="KW-0175">Coiled coil</keyword>
<feature type="region of interest" description="Disordered" evidence="6">
    <location>
        <begin position="60"/>
        <end position="80"/>
    </location>
</feature>
<comment type="caution">
    <text evidence="7">The sequence shown here is derived from an EMBL/GenBank/DDBJ whole genome shotgun (WGS) entry which is preliminary data.</text>
</comment>
<keyword evidence="8" id="KW-1185">Reference proteome</keyword>
<dbReference type="Pfam" id="PF12796">
    <property type="entry name" value="Ank_2"/>
    <property type="match status" value="2"/>
</dbReference>
<dbReference type="InterPro" id="IPR002110">
    <property type="entry name" value="Ankyrin_rpt"/>
</dbReference>
<keyword evidence="1" id="KW-0677">Repeat</keyword>
<feature type="region of interest" description="Disordered" evidence="6">
    <location>
        <begin position="701"/>
        <end position="727"/>
    </location>
</feature>
<feature type="compositionally biased region" description="Basic and acidic residues" evidence="6">
    <location>
        <begin position="62"/>
        <end position="75"/>
    </location>
</feature>
<reference evidence="7 8" key="1">
    <citation type="journal article" date="2022" name="Gigascience">
        <title>A chromosome-level genome assembly and annotation of the desert horned lizard, Phrynosoma platyrhinos, provides insight into chromosomal rearrangements among reptiles.</title>
        <authorList>
            <person name="Koochekian N."/>
            <person name="Ascanio A."/>
            <person name="Farleigh K."/>
            <person name="Card D.C."/>
            <person name="Schield D.R."/>
            <person name="Castoe T.A."/>
            <person name="Jezkova T."/>
        </authorList>
    </citation>
    <scope>NUCLEOTIDE SEQUENCE [LARGE SCALE GENOMIC DNA]</scope>
    <source>
        <strain evidence="7">NK-2021</strain>
    </source>
</reference>
<feature type="repeat" description="ANK" evidence="4">
    <location>
        <begin position="1000"/>
        <end position="1032"/>
    </location>
</feature>
<name>A0ABQ7SMI3_PHRPL</name>
<organism evidence="7 8">
    <name type="scientific">Phrynosoma platyrhinos</name>
    <name type="common">Desert horned lizard</name>
    <dbReference type="NCBI Taxonomy" id="52577"/>
    <lineage>
        <taxon>Eukaryota</taxon>
        <taxon>Metazoa</taxon>
        <taxon>Chordata</taxon>
        <taxon>Craniata</taxon>
        <taxon>Vertebrata</taxon>
        <taxon>Euteleostomi</taxon>
        <taxon>Lepidosauria</taxon>
        <taxon>Squamata</taxon>
        <taxon>Bifurcata</taxon>
        <taxon>Unidentata</taxon>
        <taxon>Episquamata</taxon>
        <taxon>Toxicofera</taxon>
        <taxon>Iguania</taxon>
        <taxon>Phrynosomatidae</taxon>
        <taxon>Phrynosomatinae</taxon>
        <taxon>Phrynosoma</taxon>
    </lineage>
</organism>
<feature type="compositionally biased region" description="Polar residues" evidence="6">
    <location>
        <begin position="604"/>
        <end position="614"/>
    </location>
</feature>
<dbReference type="Proteomes" id="UP000826234">
    <property type="component" value="Unassembled WGS sequence"/>
</dbReference>
<feature type="repeat" description="ANK" evidence="4">
    <location>
        <begin position="1033"/>
        <end position="1058"/>
    </location>
</feature>
<feature type="region of interest" description="Disordered" evidence="6">
    <location>
        <begin position="774"/>
        <end position="848"/>
    </location>
</feature>
<dbReference type="InterPro" id="IPR021939">
    <property type="entry name" value="KN_motif"/>
</dbReference>
<feature type="region of interest" description="Disordered" evidence="6">
    <location>
        <begin position="597"/>
        <end position="646"/>
    </location>
</feature>
<evidence type="ECO:0000256" key="4">
    <source>
        <dbReference type="PROSITE-ProRule" id="PRU00023"/>
    </source>
</evidence>
<feature type="coiled-coil region" evidence="5">
    <location>
        <begin position="406"/>
        <end position="461"/>
    </location>
</feature>
<dbReference type="Gene3D" id="1.25.40.20">
    <property type="entry name" value="Ankyrin repeat-containing domain"/>
    <property type="match status" value="1"/>
</dbReference>
<feature type="compositionally biased region" description="Basic and acidic residues" evidence="6">
    <location>
        <begin position="632"/>
        <end position="641"/>
    </location>
</feature>
<feature type="compositionally biased region" description="Basic and acidic residues" evidence="6">
    <location>
        <begin position="794"/>
        <end position="816"/>
    </location>
</feature>
<gene>
    <name evidence="7" type="ORF">JD844_017872</name>
</gene>
<evidence type="ECO:0000313" key="8">
    <source>
        <dbReference type="Proteomes" id="UP000826234"/>
    </source>
</evidence>
<accession>A0ABQ7SMI3</accession>
<keyword evidence="2 4" id="KW-0040">ANK repeat</keyword>
<dbReference type="InterPro" id="IPR047184">
    <property type="entry name" value="KANK1-4"/>
</dbReference>
<dbReference type="InterPro" id="IPR036770">
    <property type="entry name" value="Ankyrin_rpt-contain_sf"/>
</dbReference>